<dbReference type="GO" id="GO:0032259">
    <property type="term" value="P:methylation"/>
    <property type="evidence" value="ECO:0007669"/>
    <property type="project" value="UniProtKB-KW"/>
</dbReference>
<dbReference type="Pfam" id="PF01555">
    <property type="entry name" value="N6_N4_Mtase"/>
    <property type="match status" value="1"/>
</dbReference>
<evidence type="ECO:0000313" key="8">
    <source>
        <dbReference type="Proteomes" id="UP000270988"/>
    </source>
</evidence>
<dbReference type="InterPro" id="IPR002941">
    <property type="entry name" value="DNA_methylase_N4/N6"/>
</dbReference>
<evidence type="ECO:0000256" key="1">
    <source>
        <dbReference type="ARBA" id="ARBA00006594"/>
    </source>
</evidence>
<dbReference type="EC" id="2.1.1.-" evidence="4"/>
<evidence type="ECO:0000256" key="3">
    <source>
        <dbReference type="ARBA" id="ARBA00022679"/>
    </source>
</evidence>
<dbReference type="InterPro" id="IPR002052">
    <property type="entry name" value="DNA_methylase_N6_adenine_CS"/>
</dbReference>
<keyword evidence="2 7" id="KW-0489">Methyltransferase</keyword>
<feature type="compositionally biased region" description="Polar residues" evidence="5">
    <location>
        <begin position="1"/>
        <end position="10"/>
    </location>
</feature>
<dbReference type="STRING" id="762948.HMPREF0733_10120"/>
<evidence type="ECO:0000256" key="5">
    <source>
        <dbReference type="SAM" id="MobiDB-lite"/>
    </source>
</evidence>
<organism evidence="7 8">
    <name type="scientific">Rothia dentocariosa</name>
    <dbReference type="NCBI Taxonomy" id="2047"/>
    <lineage>
        <taxon>Bacteria</taxon>
        <taxon>Bacillati</taxon>
        <taxon>Actinomycetota</taxon>
        <taxon>Actinomycetes</taxon>
        <taxon>Micrococcales</taxon>
        <taxon>Micrococcaceae</taxon>
        <taxon>Rothia</taxon>
    </lineage>
</organism>
<gene>
    <name evidence="7" type="primary">yhdJ</name>
    <name evidence="7" type="ORF">NCTC10918_01142</name>
</gene>
<feature type="domain" description="DNA methylase N-4/N-6" evidence="6">
    <location>
        <begin position="51"/>
        <end position="298"/>
    </location>
</feature>
<dbReference type="Gene3D" id="3.40.50.150">
    <property type="entry name" value="Vaccinia Virus protein VP39"/>
    <property type="match status" value="1"/>
</dbReference>
<dbReference type="Proteomes" id="UP000270988">
    <property type="component" value="Chromosome"/>
</dbReference>
<dbReference type="EMBL" id="LR134521">
    <property type="protein sequence ID" value="VEJ29870.1"/>
    <property type="molecule type" value="Genomic_DNA"/>
</dbReference>
<dbReference type="GO" id="GO:0003677">
    <property type="term" value="F:DNA binding"/>
    <property type="evidence" value="ECO:0007669"/>
    <property type="project" value="InterPro"/>
</dbReference>
<evidence type="ECO:0000259" key="6">
    <source>
        <dbReference type="Pfam" id="PF01555"/>
    </source>
</evidence>
<feature type="region of interest" description="Disordered" evidence="5">
    <location>
        <begin position="1"/>
        <end position="26"/>
    </location>
</feature>
<proteinExistence type="inferred from homology"/>
<dbReference type="REBASE" id="289529">
    <property type="entry name" value="M.Rde10918II"/>
</dbReference>
<dbReference type="SUPFAM" id="SSF53335">
    <property type="entry name" value="S-adenosyl-L-methionine-dependent methyltransferases"/>
    <property type="match status" value="1"/>
</dbReference>
<dbReference type="GO" id="GO:0008170">
    <property type="term" value="F:N-methyltransferase activity"/>
    <property type="evidence" value="ECO:0007669"/>
    <property type="project" value="InterPro"/>
</dbReference>
<keyword evidence="3 7" id="KW-0808">Transferase</keyword>
<sequence length="358" mass="39896">MSEAVSSADTSVPKRSGTGDVPVFDPNGSSLVVQADNLAYLSELPSASFTVIYIDPPFNTGKTQTRRTLKTAPAADGEEQGKGNGNRTGFQGKSYTSALQTLASYHDAFEDYWAFLEPRIRQAHRLLTEDGTLYLHLDWREVHYAKVMCDMIFGRDCFINEIIWAYDYGAKSTKRWPTKHDNILMYVKNPQEYYFNADAVDREPYMAPGLVTEEKAARGKLPTDVWWHTIVSPTGKEKTGYPTQKPLGLLKRMIAASSRPGDWVLDFFAGSGTTGAAAAALGRRFVCVDQNPPAIEVMAKRLNVDAESFADYRGVPRGAAVLFTPHRHVGVRGVPLGMRSRRHRVAPWRRRARRFGSG</sequence>
<dbReference type="PROSITE" id="PS00092">
    <property type="entry name" value="N6_MTASE"/>
    <property type="match status" value="1"/>
</dbReference>
<evidence type="ECO:0000313" key="7">
    <source>
        <dbReference type="EMBL" id="VEJ29870.1"/>
    </source>
</evidence>
<feature type="region of interest" description="Disordered" evidence="5">
    <location>
        <begin position="63"/>
        <end position="90"/>
    </location>
</feature>
<protein>
    <recommendedName>
        <fullName evidence="4">Methyltransferase</fullName>
        <ecNumber evidence="4">2.1.1.-</ecNumber>
    </recommendedName>
</protein>
<dbReference type="PRINTS" id="PR00508">
    <property type="entry name" value="S21N4MTFRASE"/>
</dbReference>
<name>A0A3S5C132_9MICC</name>
<dbReference type="AlphaFoldDB" id="A0A3S5C132"/>
<evidence type="ECO:0000256" key="2">
    <source>
        <dbReference type="ARBA" id="ARBA00022603"/>
    </source>
</evidence>
<dbReference type="InterPro" id="IPR001091">
    <property type="entry name" value="RM_Methyltransferase"/>
</dbReference>
<dbReference type="InterPro" id="IPR029063">
    <property type="entry name" value="SAM-dependent_MTases_sf"/>
</dbReference>
<evidence type="ECO:0000256" key="4">
    <source>
        <dbReference type="RuleBase" id="RU362026"/>
    </source>
</evidence>
<accession>A0A3S5C132</accession>
<reference evidence="7 8" key="1">
    <citation type="submission" date="2018-12" db="EMBL/GenBank/DDBJ databases">
        <authorList>
            <consortium name="Pathogen Informatics"/>
        </authorList>
    </citation>
    <scope>NUCLEOTIDE SEQUENCE [LARGE SCALE GENOMIC DNA]</scope>
    <source>
        <strain evidence="7 8">NCTC10918</strain>
    </source>
</reference>
<comment type="similarity">
    <text evidence="1 4">Belongs to the N(4)/N(6)-methyltransferase family.</text>
</comment>